<evidence type="ECO:0000256" key="1">
    <source>
        <dbReference type="ARBA" id="ARBA00004141"/>
    </source>
</evidence>
<organism evidence="7 8">
    <name type="scientific">Acacia crassicarpa</name>
    <name type="common">northern wattle</name>
    <dbReference type="NCBI Taxonomy" id="499986"/>
    <lineage>
        <taxon>Eukaryota</taxon>
        <taxon>Viridiplantae</taxon>
        <taxon>Streptophyta</taxon>
        <taxon>Embryophyta</taxon>
        <taxon>Tracheophyta</taxon>
        <taxon>Spermatophyta</taxon>
        <taxon>Magnoliopsida</taxon>
        <taxon>eudicotyledons</taxon>
        <taxon>Gunneridae</taxon>
        <taxon>Pentapetalae</taxon>
        <taxon>rosids</taxon>
        <taxon>fabids</taxon>
        <taxon>Fabales</taxon>
        <taxon>Fabaceae</taxon>
        <taxon>Caesalpinioideae</taxon>
        <taxon>mimosoid clade</taxon>
        <taxon>Acacieae</taxon>
        <taxon>Acacia</taxon>
    </lineage>
</organism>
<protein>
    <recommendedName>
        <fullName evidence="6">Major facilitator superfamily (MFS) profile domain-containing protein</fullName>
    </recommendedName>
</protein>
<evidence type="ECO:0000256" key="2">
    <source>
        <dbReference type="ARBA" id="ARBA00022692"/>
    </source>
</evidence>
<dbReference type="Gene3D" id="1.20.1250.20">
    <property type="entry name" value="MFS general substrate transporter like domains"/>
    <property type="match status" value="1"/>
</dbReference>
<feature type="domain" description="Major facilitator superfamily (MFS) profile" evidence="6">
    <location>
        <begin position="50"/>
        <end position="483"/>
    </location>
</feature>
<feature type="transmembrane region" description="Helical" evidence="5">
    <location>
        <begin position="459"/>
        <end position="479"/>
    </location>
</feature>
<feature type="transmembrane region" description="Helical" evidence="5">
    <location>
        <begin position="207"/>
        <end position="229"/>
    </location>
</feature>
<proteinExistence type="predicted"/>
<dbReference type="PANTHER" id="PTHR24064">
    <property type="entry name" value="SOLUTE CARRIER FAMILY 22 MEMBER"/>
    <property type="match status" value="1"/>
</dbReference>
<gene>
    <name evidence="7" type="ORF">QN277_005714</name>
</gene>
<keyword evidence="4 5" id="KW-0472">Membrane</keyword>
<dbReference type="SUPFAM" id="SSF103473">
    <property type="entry name" value="MFS general substrate transporter"/>
    <property type="match status" value="1"/>
</dbReference>
<evidence type="ECO:0000313" key="8">
    <source>
        <dbReference type="Proteomes" id="UP001293593"/>
    </source>
</evidence>
<dbReference type="GO" id="GO:0022857">
    <property type="term" value="F:transmembrane transporter activity"/>
    <property type="evidence" value="ECO:0007669"/>
    <property type="project" value="InterPro"/>
</dbReference>
<dbReference type="Pfam" id="PF07690">
    <property type="entry name" value="MFS_1"/>
    <property type="match status" value="1"/>
</dbReference>
<reference evidence="7" key="1">
    <citation type="submission" date="2023-10" db="EMBL/GenBank/DDBJ databases">
        <title>Chromosome-level genome of the transformable northern wattle, Acacia crassicarpa.</title>
        <authorList>
            <person name="Massaro I."/>
            <person name="Sinha N.R."/>
            <person name="Poethig S."/>
            <person name="Leichty A.R."/>
        </authorList>
    </citation>
    <scope>NUCLEOTIDE SEQUENCE</scope>
    <source>
        <strain evidence="7">Acra3RX</strain>
        <tissue evidence="7">Leaf</tissue>
    </source>
</reference>
<dbReference type="EMBL" id="JAWXYG010000011">
    <property type="protein sequence ID" value="KAK4259374.1"/>
    <property type="molecule type" value="Genomic_DNA"/>
</dbReference>
<evidence type="ECO:0000256" key="3">
    <source>
        <dbReference type="ARBA" id="ARBA00022989"/>
    </source>
</evidence>
<dbReference type="PROSITE" id="PS50850">
    <property type="entry name" value="MFS"/>
    <property type="match status" value="1"/>
</dbReference>
<feature type="transmembrane region" description="Helical" evidence="5">
    <location>
        <begin position="436"/>
        <end position="453"/>
    </location>
</feature>
<accession>A0AAE1MBV2</accession>
<feature type="transmembrane region" description="Helical" evidence="5">
    <location>
        <begin position="344"/>
        <end position="364"/>
    </location>
</feature>
<keyword evidence="8" id="KW-1185">Reference proteome</keyword>
<feature type="transmembrane region" description="Helical" evidence="5">
    <location>
        <begin position="315"/>
        <end position="332"/>
    </location>
</feature>
<evidence type="ECO:0000313" key="7">
    <source>
        <dbReference type="EMBL" id="KAK4259374.1"/>
    </source>
</evidence>
<evidence type="ECO:0000256" key="4">
    <source>
        <dbReference type="ARBA" id="ARBA00023136"/>
    </source>
</evidence>
<dbReference type="InterPro" id="IPR036259">
    <property type="entry name" value="MFS_trans_sf"/>
</dbReference>
<keyword evidence="3 5" id="KW-1133">Transmembrane helix</keyword>
<dbReference type="Proteomes" id="UP001293593">
    <property type="component" value="Unassembled WGS sequence"/>
</dbReference>
<evidence type="ECO:0000256" key="5">
    <source>
        <dbReference type="SAM" id="Phobius"/>
    </source>
</evidence>
<feature type="transmembrane region" description="Helical" evidence="5">
    <location>
        <begin position="241"/>
        <end position="260"/>
    </location>
</feature>
<feature type="transmembrane region" description="Helical" evidence="5">
    <location>
        <begin position="182"/>
        <end position="200"/>
    </location>
</feature>
<sequence>MIEPTQILGGGEIQLASSEKKENPTGILEADLNDYIEQSLGNFGIMQFLQSLFVALSMVFDAQQAFVAAFTDARPTWHCKATCSRKNYDICKLPRSAWDWNGPSTMTIISQWGLECASPFLTSLPQSVFFMGCLLAGFLVTPLADSYLGRKKMLSLSCLTMSIISSLIIFSPNLWMYCAFKFMIGFCRSSLVTCSTVLLVERVRKEWRFTVGVIGYVMYTLGFLSLPAIAYVYRDSSWKPIYLWISIPALCYSLIAYIFVKESPRWLLMHGKLRDSGITLTPSQLIEFSNMRASTFTWYSSFRCIFMTSWALKRLVAVTILAFGIGMVYFGLPLSVGNLGVNMYLSFVFYALLEIPASIATYVLDKCKRKPSLLAFSIVSGTSCLTCAVIGDKLHMVKLVLALVSFFCVVTSFDVFILYVVELFPTSVRNTATSMARQAMMFGAVFSPLLVSVGRKNDFFSYGIFGLIILCTASSLLCLPETKGIVLCDTMDEQERMGRTTV</sequence>
<feature type="transmembrane region" description="Helical" evidence="5">
    <location>
        <begin position="397"/>
        <end position="424"/>
    </location>
</feature>
<feature type="transmembrane region" description="Helical" evidence="5">
    <location>
        <begin position="124"/>
        <end position="144"/>
    </location>
</feature>
<dbReference type="InterPro" id="IPR020846">
    <property type="entry name" value="MFS_dom"/>
</dbReference>
<comment type="subcellular location">
    <subcellularLocation>
        <location evidence="1">Membrane</location>
        <topology evidence="1">Multi-pass membrane protein</topology>
    </subcellularLocation>
</comment>
<dbReference type="AlphaFoldDB" id="A0AAE1MBV2"/>
<name>A0AAE1MBV2_9FABA</name>
<keyword evidence="2 5" id="KW-0812">Transmembrane</keyword>
<dbReference type="GO" id="GO:0016020">
    <property type="term" value="C:membrane"/>
    <property type="evidence" value="ECO:0007669"/>
    <property type="project" value="UniProtKB-SubCell"/>
</dbReference>
<dbReference type="InterPro" id="IPR011701">
    <property type="entry name" value="MFS"/>
</dbReference>
<comment type="caution">
    <text evidence="7">The sequence shown here is derived from an EMBL/GenBank/DDBJ whole genome shotgun (WGS) entry which is preliminary data.</text>
</comment>
<evidence type="ECO:0000259" key="6">
    <source>
        <dbReference type="PROSITE" id="PS50850"/>
    </source>
</evidence>
<feature type="transmembrane region" description="Helical" evidence="5">
    <location>
        <begin position="156"/>
        <end position="176"/>
    </location>
</feature>